<dbReference type="PANTHER" id="PTHR38602">
    <property type="entry name" value="INNER MEMBRANE PROTEIN-RELATED"/>
    <property type="match status" value="1"/>
</dbReference>
<keyword evidence="1" id="KW-1133">Transmembrane helix</keyword>
<evidence type="ECO:0000256" key="1">
    <source>
        <dbReference type="SAM" id="Phobius"/>
    </source>
</evidence>
<keyword evidence="1" id="KW-0812">Transmembrane</keyword>
<keyword evidence="1" id="KW-0472">Membrane</keyword>
<reference evidence="2 3" key="1">
    <citation type="submission" date="2019-07" db="EMBL/GenBank/DDBJ databases">
        <title>Whole genome shotgun sequence of Skermanella aerolata NBRC 106429.</title>
        <authorList>
            <person name="Hosoyama A."/>
            <person name="Uohara A."/>
            <person name="Ohji S."/>
            <person name="Ichikawa N."/>
        </authorList>
    </citation>
    <scope>NUCLEOTIDE SEQUENCE [LARGE SCALE GENOMIC DNA]</scope>
    <source>
        <strain evidence="2 3">NBRC 106429</strain>
    </source>
</reference>
<evidence type="ECO:0000313" key="3">
    <source>
        <dbReference type="Proteomes" id="UP000321523"/>
    </source>
</evidence>
<dbReference type="AlphaFoldDB" id="A0A512DM79"/>
<dbReference type="PANTHER" id="PTHR38602:SF1">
    <property type="entry name" value="INNER MEMBRANE PROTEIN"/>
    <property type="match status" value="1"/>
</dbReference>
<proteinExistence type="predicted"/>
<feature type="transmembrane region" description="Helical" evidence="1">
    <location>
        <begin position="40"/>
        <end position="60"/>
    </location>
</feature>
<accession>A0A512DM79</accession>
<dbReference type="Pfam" id="PF09838">
    <property type="entry name" value="DUF2065"/>
    <property type="match status" value="1"/>
</dbReference>
<dbReference type="Proteomes" id="UP000321523">
    <property type="component" value="Unassembled WGS sequence"/>
</dbReference>
<gene>
    <name evidence="2" type="ORF">SAE02_17230</name>
</gene>
<evidence type="ECO:0008006" key="4">
    <source>
        <dbReference type="Google" id="ProtNLM"/>
    </source>
</evidence>
<keyword evidence="3" id="KW-1185">Reference proteome</keyword>
<name>A0A512DM79_9PROT</name>
<dbReference type="InterPro" id="IPR019201">
    <property type="entry name" value="DUF2065"/>
</dbReference>
<organism evidence="2 3">
    <name type="scientific">Skermanella aerolata</name>
    <dbReference type="NCBI Taxonomy" id="393310"/>
    <lineage>
        <taxon>Bacteria</taxon>
        <taxon>Pseudomonadati</taxon>
        <taxon>Pseudomonadota</taxon>
        <taxon>Alphaproteobacteria</taxon>
        <taxon>Rhodospirillales</taxon>
        <taxon>Azospirillaceae</taxon>
        <taxon>Skermanella</taxon>
    </lineage>
</organism>
<evidence type="ECO:0000313" key="2">
    <source>
        <dbReference type="EMBL" id="GEO37575.1"/>
    </source>
</evidence>
<sequence length="62" mass="6666">MTTEFLTAFALVLVLEGIAYALFPDMMRRMLALALMTPVGQLRVAGLVAAICGVGLVWLLRG</sequence>
<dbReference type="RefSeq" id="WP_044427357.1">
    <property type="nucleotide sequence ID" value="NZ_BJYZ01000006.1"/>
</dbReference>
<protein>
    <recommendedName>
        <fullName evidence="4">DUF2065 domain-containing protein</fullName>
    </recommendedName>
</protein>
<comment type="caution">
    <text evidence="2">The sequence shown here is derived from an EMBL/GenBank/DDBJ whole genome shotgun (WGS) entry which is preliminary data.</text>
</comment>
<dbReference type="EMBL" id="BJYZ01000006">
    <property type="protein sequence ID" value="GEO37575.1"/>
    <property type="molecule type" value="Genomic_DNA"/>
</dbReference>